<dbReference type="Pfam" id="PF12706">
    <property type="entry name" value="Lactamase_B_2"/>
    <property type="match status" value="1"/>
</dbReference>
<dbReference type="InterPro" id="IPR001279">
    <property type="entry name" value="Metallo-B-lactamas"/>
</dbReference>
<dbReference type="InterPro" id="IPR036866">
    <property type="entry name" value="RibonucZ/Hydroxyglut_hydro"/>
</dbReference>
<dbReference type="PANTHER" id="PTHR43546">
    <property type="entry name" value="UPF0173 METAL-DEPENDENT HYDROLASE MJ1163-RELATED"/>
    <property type="match status" value="1"/>
</dbReference>
<dbReference type="Gene3D" id="3.60.15.10">
    <property type="entry name" value="Ribonuclease Z/Hydroxyacylglutathione hydrolase-like"/>
    <property type="match status" value="1"/>
</dbReference>
<gene>
    <name evidence="3" type="ORF">SAMN05216412_101423</name>
</gene>
<evidence type="ECO:0000313" key="3">
    <source>
        <dbReference type="EMBL" id="SES73880.1"/>
    </source>
</evidence>
<dbReference type="InterPro" id="IPR050114">
    <property type="entry name" value="UPF0173_UPF0282_UlaG_hydrolase"/>
</dbReference>
<dbReference type="GO" id="GO:0016787">
    <property type="term" value="F:hydrolase activity"/>
    <property type="evidence" value="ECO:0007669"/>
    <property type="project" value="UniProtKB-KW"/>
</dbReference>
<protein>
    <submittedName>
        <fullName evidence="3">L-ascorbate metabolism protein UlaG, beta-lactamase superfamily</fullName>
    </submittedName>
</protein>
<feature type="domain" description="Metallo-beta-lactamase" evidence="2">
    <location>
        <begin position="20"/>
        <end position="219"/>
    </location>
</feature>
<proteinExistence type="predicted"/>
<name>A0A1H9YXQ0_9PROT</name>
<keyword evidence="1" id="KW-0378">Hydrolase</keyword>
<dbReference type="EMBL" id="FOHI01000001">
    <property type="protein sequence ID" value="SES73880.1"/>
    <property type="molecule type" value="Genomic_DNA"/>
</dbReference>
<evidence type="ECO:0000256" key="1">
    <source>
        <dbReference type="ARBA" id="ARBA00022801"/>
    </source>
</evidence>
<dbReference type="AlphaFoldDB" id="A0A1H9YXQ0"/>
<dbReference type="OrthoDB" id="9803916at2"/>
<dbReference type="SUPFAM" id="SSF56281">
    <property type="entry name" value="Metallo-hydrolase/oxidoreductase"/>
    <property type="match status" value="1"/>
</dbReference>
<evidence type="ECO:0000313" key="4">
    <source>
        <dbReference type="Proteomes" id="UP000183339"/>
    </source>
</evidence>
<sequence length="256" mass="28482">MKFTQLRNATIIIGYAGKKFLVDPMLAEKGAFPGFEGTINSHLANPLVDLPVPMDEILDVDAVIVTHIHPDHWDEAAINLVPKDMLIFAQNEKDAVEIRAQGFRNVRALGESTVFDDITFIKTPGRHGGEKTVEEWGDLLGHVSGVVFKHPNEKTLYIAGDTVWYEGVEENLKKYEPDVVVLNSGDAQVLGYEPIIMDKKDVYEVCKAAPKATVIASHMEAVNHAMLSRKELREFLSEKNVAQRVLVPEDGESCIF</sequence>
<dbReference type="PANTHER" id="PTHR43546:SF9">
    <property type="entry name" value="L-ASCORBATE-6-PHOSPHATE LACTONASE ULAG-RELATED"/>
    <property type="match status" value="1"/>
</dbReference>
<evidence type="ECO:0000259" key="2">
    <source>
        <dbReference type="Pfam" id="PF12706"/>
    </source>
</evidence>
<dbReference type="RefSeq" id="WP_074704053.1">
    <property type="nucleotide sequence ID" value="NZ_FOHI01000001.1"/>
</dbReference>
<accession>A0A1H9YXQ0</accession>
<organism evidence="3 4">
    <name type="scientific">Nitrosospira multiformis</name>
    <dbReference type="NCBI Taxonomy" id="1231"/>
    <lineage>
        <taxon>Bacteria</taxon>
        <taxon>Pseudomonadati</taxon>
        <taxon>Pseudomonadota</taxon>
        <taxon>Betaproteobacteria</taxon>
        <taxon>Nitrosomonadales</taxon>
        <taxon>Nitrosomonadaceae</taxon>
        <taxon>Nitrosospira</taxon>
    </lineage>
</organism>
<dbReference type="Proteomes" id="UP000183339">
    <property type="component" value="Unassembled WGS sequence"/>
</dbReference>
<reference evidence="3 4" key="1">
    <citation type="submission" date="2016-10" db="EMBL/GenBank/DDBJ databases">
        <authorList>
            <person name="de Groot N.N."/>
        </authorList>
    </citation>
    <scope>NUCLEOTIDE SEQUENCE [LARGE SCALE GENOMIC DNA]</scope>
    <source>
        <strain evidence="3 4">Nl7</strain>
    </source>
</reference>